<evidence type="ECO:0000256" key="4">
    <source>
        <dbReference type="ARBA" id="ARBA00022519"/>
    </source>
</evidence>
<feature type="domain" description="ABC transmembrane type-1" evidence="9">
    <location>
        <begin position="387"/>
        <end position="579"/>
    </location>
</feature>
<feature type="transmembrane region" description="Helical" evidence="8">
    <location>
        <begin position="95"/>
        <end position="117"/>
    </location>
</feature>
<feature type="transmembrane region" description="Helical" evidence="8">
    <location>
        <begin position="129"/>
        <end position="149"/>
    </location>
</feature>
<feature type="transmembrane region" description="Helical" evidence="8">
    <location>
        <begin position="560"/>
        <end position="580"/>
    </location>
</feature>
<reference evidence="10 11" key="1">
    <citation type="submission" date="2020-08" db="EMBL/GenBank/DDBJ databases">
        <title>Genomic Encyclopedia of Type Strains, Phase IV (KMG-V): Genome sequencing to study the core and pangenomes of soil and plant-associated prokaryotes.</title>
        <authorList>
            <person name="Whitman W."/>
        </authorList>
    </citation>
    <scope>NUCLEOTIDE SEQUENCE [LARGE SCALE GENOMIC DNA]</scope>
    <source>
        <strain evidence="10 11">SEMIA 4064</strain>
    </source>
</reference>
<keyword evidence="11" id="KW-1185">Reference proteome</keyword>
<protein>
    <submittedName>
        <fullName evidence="10">Iron(III) transport system permease protein</fullName>
    </submittedName>
</protein>
<dbReference type="CDD" id="cd06261">
    <property type="entry name" value="TM_PBP2"/>
    <property type="match status" value="2"/>
</dbReference>
<feature type="transmembrane region" description="Helical" evidence="8">
    <location>
        <begin position="36"/>
        <end position="58"/>
    </location>
</feature>
<proteinExistence type="inferred from homology"/>
<evidence type="ECO:0000256" key="7">
    <source>
        <dbReference type="ARBA" id="ARBA00023136"/>
    </source>
</evidence>
<dbReference type="PROSITE" id="PS50928">
    <property type="entry name" value="ABC_TM1"/>
    <property type="match status" value="2"/>
</dbReference>
<feature type="domain" description="ABC transmembrane type-1" evidence="9">
    <location>
        <begin position="91"/>
        <end position="298"/>
    </location>
</feature>
<dbReference type="GO" id="GO:0005886">
    <property type="term" value="C:plasma membrane"/>
    <property type="evidence" value="ECO:0007669"/>
    <property type="project" value="UniProtKB-SubCell"/>
</dbReference>
<dbReference type="RefSeq" id="WP_183940868.1">
    <property type="nucleotide sequence ID" value="NZ_JACHBI010000022.1"/>
</dbReference>
<evidence type="ECO:0000256" key="6">
    <source>
        <dbReference type="ARBA" id="ARBA00022989"/>
    </source>
</evidence>
<dbReference type="EMBL" id="JACHBI010000022">
    <property type="protein sequence ID" value="MBB5577616.1"/>
    <property type="molecule type" value="Genomic_DNA"/>
</dbReference>
<feature type="transmembrane region" description="Helical" evidence="8">
    <location>
        <begin position="329"/>
        <end position="352"/>
    </location>
</feature>
<feature type="transmembrane region" description="Helical" evidence="8">
    <location>
        <begin position="169"/>
        <end position="193"/>
    </location>
</feature>
<comment type="similarity">
    <text evidence="8">Belongs to the binding-protein-dependent transport system permease family.</text>
</comment>
<evidence type="ECO:0000256" key="3">
    <source>
        <dbReference type="ARBA" id="ARBA00022475"/>
    </source>
</evidence>
<feature type="transmembrane region" description="Helical" evidence="8">
    <location>
        <begin position="507"/>
        <end position="528"/>
    </location>
</feature>
<dbReference type="InterPro" id="IPR000515">
    <property type="entry name" value="MetI-like"/>
</dbReference>
<evidence type="ECO:0000259" key="9">
    <source>
        <dbReference type="PROSITE" id="PS50928"/>
    </source>
</evidence>
<feature type="transmembrane region" description="Helical" evidence="8">
    <location>
        <begin position="535"/>
        <end position="554"/>
    </location>
</feature>
<keyword evidence="6 8" id="KW-1133">Transmembrane helix</keyword>
<accession>A0A7W8XXY4</accession>
<evidence type="ECO:0000313" key="11">
    <source>
        <dbReference type="Proteomes" id="UP000549882"/>
    </source>
</evidence>
<evidence type="ECO:0000313" key="10">
    <source>
        <dbReference type="EMBL" id="MBB5577616.1"/>
    </source>
</evidence>
<keyword evidence="2 8" id="KW-0813">Transport</keyword>
<comment type="caution">
    <text evidence="10">The sequence shown here is derived from an EMBL/GenBank/DDBJ whole genome shotgun (WGS) entry which is preliminary data.</text>
</comment>
<dbReference type="Proteomes" id="UP000549882">
    <property type="component" value="Unassembled WGS sequence"/>
</dbReference>
<dbReference type="InterPro" id="IPR035906">
    <property type="entry name" value="MetI-like_sf"/>
</dbReference>
<evidence type="ECO:0000256" key="8">
    <source>
        <dbReference type="RuleBase" id="RU363032"/>
    </source>
</evidence>
<name>A0A7W8XXY4_9HYPH</name>
<comment type="subcellular location">
    <subcellularLocation>
        <location evidence="1">Cell inner membrane</location>
        <topology evidence="1">Multi-pass membrane protein</topology>
    </subcellularLocation>
    <subcellularLocation>
        <location evidence="8">Cell membrane</location>
        <topology evidence="8">Multi-pass membrane protein</topology>
    </subcellularLocation>
</comment>
<evidence type="ECO:0000256" key="5">
    <source>
        <dbReference type="ARBA" id="ARBA00022692"/>
    </source>
</evidence>
<keyword evidence="3" id="KW-1003">Cell membrane</keyword>
<keyword evidence="4" id="KW-0997">Cell inner membrane</keyword>
<sequence length="588" mass="63105">MSTQAQAPRAIAVSAKSAPAEKNYPPKMPRVGNANAYRVIVITLLAIAVLTPVGLIVYQSFLTAPFFSPRARFGFDAYQYVFTDKAFYRALGTTALFSFGMVAIAVPLGGVLAFLITRTDIRLKRLLEILVLVPMFISSIVLAFGYTVSVGPAGFLSIFVRNLVGFVPWNIYSIWGMILIAGLSHVPNVYLYVSAAMRNLPSDLEEAARTTGASIWRVSRDVTLPMVLPSLIFAAALNILLGFETFGIPLVLGDPNGIMVLTTYIYKLTTLFGTPTYQLMAVVAVVLVLITLPLVWMQRRLLRNARRYAALGGKGARVATLKLGASGQAIALGIIGLWLFVSVVLPIGGILVRAFVDAWGEGVNLFDHLTVANFAHLFDVPALKNGIINTILLSVVGGAVAVGIYLLVGLAGHRNWGMSNTVLDYIVLLPRALPGLVVGLAFFWVFLFVPFLTPLRPTLVSLFVAYVVVGLSYGLRLLQGTLLQVAPELEESARTTGATIGRTWKDVVIPIVRPGLAGAWALIMIIFLREYATGVYLMGAGTEVVGSLMVSLLQTGAMNTIAALSLISIVLTGAGLALALRLGAKIHD</sequence>
<feature type="transmembrane region" description="Helical" evidence="8">
    <location>
        <begin position="277"/>
        <end position="297"/>
    </location>
</feature>
<keyword evidence="7 8" id="KW-0472">Membrane</keyword>
<dbReference type="Gene3D" id="1.10.3720.10">
    <property type="entry name" value="MetI-like"/>
    <property type="match status" value="2"/>
</dbReference>
<evidence type="ECO:0000256" key="1">
    <source>
        <dbReference type="ARBA" id="ARBA00004429"/>
    </source>
</evidence>
<organism evidence="10 11">
    <name type="scientific">Rhizobium paranaense</name>
    <dbReference type="NCBI Taxonomy" id="1650438"/>
    <lineage>
        <taxon>Bacteria</taxon>
        <taxon>Pseudomonadati</taxon>
        <taxon>Pseudomonadota</taxon>
        <taxon>Alphaproteobacteria</taxon>
        <taxon>Hyphomicrobiales</taxon>
        <taxon>Rhizobiaceae</taxon>
        <taxon>Rhizobium/Agrobacterium group</taxon>
        <taxon>Rhizobium</taxon>
    </lineage>
</organism>
<dbReference type="Pfam" id="PF00528">
    <property type="entry name" value="BPD_transp_1"/>
    <property type="match status" value="2"/>
</dbReference>
<feature type="transmembrane region" description="Helical" evidence="8">
    <location>
        <begin position="390"/>
        <end position="412"/>
    </location>
</feature>
<feature type="transmembrane region" description="Helical" evidence="8">
    <location>
        <begin position="459"/>
        <end position="478"/>
    </location>
</feature>
<evidence type="ECO:0000256" key="2">
    <source>
        <dbReference type="ARBA" id="ARBA00022448"/>
    </source>
</evidence>
<dbReference type="GO" id="GO:0055085">
    <property type="term" value="P:transmembrane transport"/>
    <property type="evidence" value="ECO:0007669"/>
    <property type="project" value="InterPro"/>
</dbReference>
<dbReference type="PANTHER" id="PTHR43357">
    <property type="entry name" value="INNER MEMBRANE ABC TRANSPORTER PERMEASE PROTEIN YDCV"/>
    <property type="match status" value="1"/>
</dbReference>
<dbReference type="SUPFAM" id="SSF161098">
    <property type="entry name" value="MetI-like"/>
    <property type="match status" value="2"/>
</dbReference>
<keyword evidence="5 8" id="KW-0812">Transmembrane</keyword>
<dbReference type="AlphaFoldDB" id="A0A7W8XXY4"/>
<feature type="transmembrane region" description="Helical" evidence="8">
    <location>
        <begin position="432"/>
        <end position="452"/>
    </location>
</feature>
<dbReference type="PANTHER" id="PTHR43357:SF4">
    <property type="entry name" value="INNER MEMBRANE ABC TRANSPORTER PERMEASE PROTEIN YDCV"/>
    <property type="match status" value="1"/>
</dbReference>
<gene>
    <name evidence="10" type="ORF">GGD50_006271</name>
</gene>
<feature type="transmembrane region" description="Helical" evidence="8">
    <location>
        <begin position="227"/>
        <end position="252"/>
    </location>
</feature>